<dbReference type="AlphaFoldDB" id="A0A4U6BSM9"/>
<accession>A0A4U6BSM9</accession>
<dbReference type="EMBL" id="LBIA02000001">
    <property type="protein sequence ID" value="TKT73659.1"/>
    <property type="molecule type" value="Genomic_DNA"/>
</dbReference>
<protein>
    <submittedName>
        <fullName evidence="1">Uncharacterized protein</fullName>
    </submittedName>
</protein>
<organism evidence="1 2">
    <name type="scientific">Afipia massiliensis</name>
    <dbReference type="NCBI Taxonomy" id="211460"/>
    <lineage>
        <taxon>Bacteria</taxon>
        <taxon>Pseudomonadati</taxon>
        <taxon>Pseudomonadota</taxon>
        <taxon>Alphaproteobacteria</taxon>
        <taxon>Hyphomicrobiales</taxon>
        <taxon>Nitrobacteraceae</taxon>
        <taxon>Afipia</taxon>
    </lineage>
</organism>
<evidence type="ECO:0000313" key="1">
    <source>
        <dbReference type="EMBL" id="TKT73659.1"/>
    </source>
</evidence>
<gene>
    <name evidence="1" type="ORF">YH63_020760</name>
</gene>
<keyword evidence="2" id="KW-1185">Reference proteome</keyword>
<dbReference type="STRING" id="211460.YH63_20520"/>
<dbReference type="RefSeq" id="WP_137325262.1">
    <property type="nucleotide sequence ID" value="NZ_LBIA02000001.1"/>
</dbReference>
<evidence type="ECO:0000313" key="2">
    <source>
        <dbReference type="Proteomes" id="UP000034832"/>
    </source>
</evidence>
<sequence>MHAGYSDVRMSDQHWPTTACPAVCEGMFGPDYATLMSKATEMTRPVERKAAEPAKQPHAG</sequence>
<comment type="caution">
    <text evidence="1">The sequence shown here is derived from an EMBL/GenBank/DDBJ whole genome shotgun (WGS) entry which is preliminary data.</text>
</comment>
<name>A0A4U6BSM9_9BRAD</name>
<proteinExistence type="predicted"/>
<dbReference type="Proteomes" id="UP000034832">
    <property type="component" value="Unassembled WGS sequence"/>
</dbReference>
<reference evidence="1" key="1">
    <citation type="submission" date="2019-04" db="EMBL/GenBank/DDBJ databases">
        <title>Whole genome sequencing of cave bacteria.</title>
        <authorList>
            <person name="Gan H.M."/>
            <person name="Barton H."/>
            <person name="Savka M.A."/>
        </authorList>
    </citation>
    <scope>NUCLEOTIDE SEQUENCE [LARGE SCALE GENOMIC DNA]</scope>
    <source>
        <strain evidence="1">LC387</strain>
    </source>
</reference>